<proteinExistence type="predicted"/>
<feature type="non-terminal residue" evidence="1">
    <location>
        <position position="103"/>
    </location>
</feature>
<dbReference type="AlphaFoldDB" id="K2G8P8"/>
<evidence type="ECO:0000313" key="1">
    <source>
        <dbReference type="EMBL" id="EKE26504.1"/>
    </source>
</evidence>
<reference evidence="1" key="1">
    <citation type="journal article" date="2012" name="Science">
        <title>Fermentation, hydrogen, and sulfur metabolism in multiple uncultivated bacterial phyla.</title>
        <authorList>
            <person name="Wrighton K.C."/>
            <person name="Thomas B.C."/>
            <person name="Sharon I."/>
            <person name="Miller C.S."/>
            <person name="Castelle C.J."/>
            <person name="VerBerkmoes N.C."/>
            <person name="Wilkins M.J."/>
            <person name="Hettich R.L."/>
            <person name="Lipton M.S."/>
            <person name="Williams K.H."/>
            <person name="Long P.E."/>
            <person name="Banfield J.F."/>
        </authorList>
    </citation>
    <scope>NUCLEOTIDE SEQUENCE [LARGE SCALE GENOMIC DNA]</scope>
</reference>
<organism evidence="1">
    <name type="scientific">uncultured bacterium</name>
    <name type="common">gcode 4</name>
    <dbReference type="NCBI Taxonomy" id="1234023"/>
    <lineage>
        <taxon>Bacteria</taxon>
        <taxon>environmental samples</taxon>
    </lineage>
</organism>
<protein>
    <submittedName>
        <fullName evidence="1">Uncharacterized protein</fullName>
    </submittedName>
</protein>
<comment type="caution">
    <text evidence="1">The sequence shown here is derived from an EMBL/GenBank/DDBJ whole genome shotgun (WGS) entry which is preliminary data.</text>
</comment>
<accession>K2G8P8</accession>
<dbReference type="EMBL" id="AMFJ01000776">
    <property type="protein sequence ID" value="EKE26504.1"/>
    <property type="molecule type" value="Genomic_DNA"/>
</dbReference>
<sequence>MLDFNSLFNLWQKSDIKIIGENWNLTINSSLSLSWKKTIILESWNLTINKDLTYTDKDSSWAFIVKNWNIKISKDVKKISGIFITLNWAIQSLNNETTPNQLV</sequence>
<gene>
    <name evidence="1" type="ORF">ACD_4C00260G0001</name>
</gene>
<name>K2G8P8_9BACT</name>